<sequence>MFKIYRWYSGDAIFCQSKPAVFSSQLFMNRPAILDDAVDLDLFSMGLLIPKALNVNGSTTRTLSFTCGPAEYVCQSCHIPDRLGTANLLFYSSTLSPQRIVERSVHQLHVQIQTFDIGGWIRGGRHTEKNQQQYHLLIIGFFPQDLATDSPRLAARDDPPH</sequence>
<dbReference type="Proteomes" id="UP000620124">
    <property type="component" value="Unassembled WGS sequence"/>
</dbReference>
<reference evidence="1" key="1">
    <citation type="submission" date="2020-05" db="EMBL/GenBank/DDBJ databases">
        <title>Mycena genomes resolve the evolution of fungal bioluminescence.</title>
        <authorList>
            <person name="Tsai I.J."/>
        </authorList>
    </citation>
    <scope>NUCLEOTIDE SEQUENCE</scope>
    <source>
        <strain evidence="1">CCC161011</strain>
    </source>
</reference>
<gene>
    <name evidence="1" type="ORF">MVEN_00419000</name>
</gene>
<proteinExistence type="predicted"/>
<keyword evidence="2" id="KW-1185">Reference proteome</keyword>
<accession>A0A8H6YQN2</accession>
<name>A0A8H6YQN2_9AGAR</name>
<evidence type="ECO:0000313" key="2">
    <source>
        <dbReference type="Proteomes" id="UP000620124"/>
    </source>
</evidence>
<evidence type="ECO:0000313" key="1">
    <source>
        <dbReference type="EMBL" id="KAF7365460.1"/>
    </source>
</evidence>
<dbReference type="AlphaFoldDB" id="A0A8H6YQN2"/>
<dbReference type="EMBL" id="JACAZI010000003">
    <property type="protein sequence ID" value="KAF7365460.1"/>
    <property type="molecule type" value="Genomic_DNA"/>
</dbReference>
<protein>
    <submittedName>
        <fullName evidence="1">Uncharacterized protein</fullName>
    </submittedName>
</protein>
<organism evidence="1 2">
    <name type="scientific">Mycena venus</name>
    <dbReference type="NCBI Taxonomy" id="2733690"/>
    <lineage>
        <taxon>Eukaryota</taxon>
        <taxon>Fungi</taxon>
        <taxon>Dikarya</taxon>
        <taxon>Basidiomycota</taxon>
        <taxon>Agaricomycotina</taxon>
        <taxon>Agaricomycetes</taxon>
        <taxon>Agaricomycetidae</taxon>
        <taxon>Agaricales</taxon>
        <taxon>Marasmiineae</taxon>
        <taxon>Mycenaceae</taxon>
        <taxon>Mycena</taxon>
    </lineage>
</organism>
<comment type="caution">
    <text evidence="1">The sequence shown here is derived from an EMBL/GenBank/DDBJ whole genome shotgun (WGS) entry which is preliminary data.</text>
</comment>